<keyword evidence="6" id="KW-0812">Transmembrane</keyword>
<evidence type="ECO:0000313" key="8">
    <source>
        <dbReference type="Proteomes" id="UP000176547"/>
    </source>
</evidence>
<keyword evidence="4" id="KW-0233">DNA recombination</keyword>
<comment type="function">
    <text evidence="1">Involved in DNA recombination.</text>
</comment>
<evidence type="ECO:0000256" key="1">
    <source>
        <dbReference type="ARBA" id="ARBA00003416"/>
    </source>
</evidence>
<name>A0A1F5NFS4_9BACT</name>
<reference evidence="7 8" key="1">
    <citation type="journal article" date="2016" name="Nat. Commun.">
        <title>Thousands of microbial genomes shed light on interconnected biogeochemical processes in an aquifer system.</title>
        <authorList>
            <person name="Anantharaman K."/>
            <person name="Brown C.T."/>
            <person name="Hug L.A."/>
            <person name="Sharon I."/>
            <person name="Castelle C.J."/>
            <person name="Probst A.J."/>
            <person name="Thomas B.C."/>
            <person name="Singh A."/>
            <person name="Wilkins M.J."/>
            <person name="Karaoz U."/>
            <person name="Brodie E.L."/>
            <person name="Williams K.H."/>
            <person name="Hubbard S.S."/>
            <person name="Banfield J.F."/>
        </authorList>
    </citation>
    <scope>NUCLEOTIDE SEQUENCE [LARGE SCALE GENOMIC DNA]</scope>
</reference>
<evidence type="ECO:0000256" key="6">
    <source>
        <dbReference type="SAM" id="Phobius"/>
    </source>
</evidence>
<dbReference type="Proteomes" id="UP000176547">
    <property type="component" value="Unassembled WGS sequence"/>
</dbReference>
<evidence type="ECO:0008006" key="9">
    <source>
        <dbReference type="Google" id="ProtNLM"/>
    </source>
</evidence>
<gene>
    <name evidence="7" type="ORF">A3K06_01495</name>
</gene>
<dbReference type="InterPro" id="IPR003798">
    <property type="entry name" value="DNA_recombination_RmuC"/>
</dbReference>
<feature type="region of interest" description="Disordered" evidence="5">
    <location>
        <begin position="313"/>
        <end position="332"/>
    </location>
</feature>
<dbReference type="Pfam" id="PF02646">
    <property type="entry name" value="RmuC"/>
    <property type="match status" value="1"/>
</dbReference>
<evidence type="ECO:0000256" key="3">
    <source>
        <dbReference type="ARBA" id="ARBA00023054"/>
    </source>
</evidence>
<feature type="compositionally biased region" description="Polar residues" evidence="5">
    <location>
        <begin position="323"/>
        <end position="332"/>
    </location>
</feature>
<dbReference type="EMBL" id="MFEG01000007">
    <property type="protein sequence ID" value="OGE76448.1"/>
    <property type="molecule type" value="Genomic_DNA"/>
</dbReference>
<keyword evidence="3" id="KW-0175">Coiled coil</keyword>
<evidence type="ECO:0000256" key="4">
    <source>
        <dbReference type="ARBA" id="ARBA00023172"/>
    </source>
</evidence>
<organism evidence="7 8">
    <name type="scientific">Candidatus Doudnabacteria bacterium RIFCSPHIGHO2_01_52_17</name>
    <dbReference type="NCBI Taxonomy" id="1817820"/>
    <lineage>
        <taxon>Bacteria</taxon>
        <taxon>Candidatus Doudnaibacteriota</taxon>
    </lineage>
</organism>
<proteinExistence type="inferred from homology"/>
<dbReference type="AlphaFoldDB" id="A0A1F5NFS4"/>
<sequence length="332" mass="37277">MNFELLLIPIVIVGFGAVIYFLTRRPKPDQGQQVLLEWLKEMRGSSETMQKRIDETNKTISDRLDNAARFIGALQKELGGFAQIGPDIRKLSEVLASPKARGNFGEEILEELLRQALPRTAYEFQHKFRSGEVVDAMVRVGNHILPIDSKFSLENFRLYKEAKTEEAAEGLKKAFLKDIKKRVDEIQKKYILPQEGTFDFALMYIPSEGLYSEVSEDTGIVSYSREKKVFFVSPQNLYLHLQVVLLGLRREQISEKAGQILAMITGIRQESEKFGRNLEVLSTHVKNSGNTMGTVLNDYAKLKTAISNAANLQIDTPGGGRTGDNSPPLSPP</sequence>
<accession>A0A1F5NFS4</accession>
<comment type="similarity">
    <text evidence="2">Belongs to the RmuC family.</text>
</comment>
<keyword evidence="6" id="KW-1133">Transmembrane helix</keyword>
<keyword evidence="6" id="KW-0472">Membrane</keyword>
<dbReference type="GO" id="GO:0006310">
    <property type="term" value="P:DNA recombination"/>
    <property type="evidence" value="ECO:0007669"/>
    <property type="project" value="UniProtKB-KW"/>
</dbReference>
<dbReference type="PANTHER" id="PTHR30563">
    <property type="entry name" value="DNA RECOMBINATION PROTEIN RMUC"/>
    <property type="match status" value="1"/>
</dbReference>
<comment type="caution">
    <text evidence="7">The sequence shown here is derived from an EMBL/GenBank/DDBJ whole genome shotgun (WGS) entry which is preliminary data.</text>
</comment>
<dbReference type="PANTHER" id="PTHR30563:SF0">
    <property type="entry name" value="DNA RECOMBINATION PROTEIN RMUC"/>
    <property type="match status" value="1"/>
</dbReference>
<evidence type="ECO:0000256" key="5">
    <source>
        <dbReference type="SAM" id="MobiDB-lite"/>
    </source>
</evidence>
<evidence type="ECO:0000313" key="7">
    <source>
        <dbReference type="EMBL" id="OGE76448.1"/>
    </source>
</evidence>
<feature type="transmembrane region" description="Helical" evidence="6">
    <location>
        <begin position="6"/>
        <end position="23"/>
    </location>
</feature>
<evidence type="ECO:0000256" key="2">
    <source>
        <dbReference type="ARBA" id="ARBA00009840"/>
    </source>
</evidence>
<protein>
    <recommendedName>
        <fullName evidence="9">DNA recombination protein RmuC</fullName>
    </recommendedName>
</protein>